<name>A0A6J1N0C8_BICAN</name>
<evidence type="ECO:0000256" key="1">
    <source>
        <dbReference type="ARBA" id="ARBA00010036"/>
    </source>
</evidence>
<gene>
    <name evidence="8" type="primary">LOC112047415</name>
</gene>
<evidence type="ECO:0000313" key="8">
    <source>
        <dbReference type="RefSeq" id="XP_023940299.1"/>
    </source>
</evidence>
<dbReference type="RefSeq" id="XP_023940299.1">
    <property type="nucleotide sequence ID" value="XM_024084531.2"/>
</dbReference>
<evidence type="ECO:0000259" key="5">
    <source>
        <dbReference type="Pfam" id="PF00326"/>
    </source>
</evidence>
<evidence type="ECO:0000256" key="3">
    <source>
        <dbReference type="ARBA" id="ARBA00072929"/>
    </source>
</evidence>
<keyword evidence="7" id="KW-1185">Reference proteome</keyword>
<feature type="signal peptide" evidence="4">
    <location>
        <begin position="1"/>
        <end position="19"/>
    </location>
</feature>
<dbReference type="Proteomes" id="UP001652582">
    <property type="component" value="Chromosome 3"/>
</dbReference>
<dbReference type="PANTHER" id="PTHR11731:SF154">
    <property type="entry name" value="VENOM DIPEPTIDYL PEPTIDASE 4-LIKE PROTEIN"/>
    <property type="match status" value="1"/>
</dbReference>
<dbReference type="OrthoDB" id="16520at2759"/>
<evidence type="ECO:0000259" key="6">
    <source>
        <dbReference type="Pfam" id="PF00930"/>
    </source>
</evidence>
<organism evidence="7 8">
    <name type="scientific">Bicyclus anynana</name>
    <name type="common">Squinting bush brown butterfly</name>
    <dbReference type="NCBI Taxonomy" id="110368"/>
    <lineage>
        <taxon>Eukaryota</taxon>
        <taxon>Metazoa</taxon>
        <taxon>Ecdysozoa</taxon>
        <taxon>Arthropoda</taxon>
        <taxon>Hexapoda</taxon>
        <taxon>Insecta</taxon>
        <taxon>Pterygota</taxon>
        <taxon>Neoptera</taxon>
        <taxon>Endopterygota</taxon>
        <taxon>Lepidoptera</taxon>
        <taxon>Glossata</taxon>
        <taxon>Ditrysia</taxon>
        <taxon>Papilionoidea</taxon>
        <taxon>Nymphalidae</taxon>
        <taxon>Satyrinae</taxon>
        <taxon>Satyrini</taxon>
        <taxon>Mycalesina</taxon>
        <taxon>Bicyclus</taxon>
    </lineage>
</organism>
<dbReference type="GeneID" id="112047415"/>
<evidence type="ECO:0000313" key="7">
    <source>
        <dbReference type="Proteomes" id="UP001652582"/>
    </source>
</evidence>
<feature type="domain" description="Peptidase S9 prolyl oligopeptidase catalytic" evidence="5">
    <location>
        <begin position="541"/>
        <end position="740"/>
    </location>
</feature>
<feature type="domain" description="Dipeptidylpeptidase IV N-terminal" evidence="6">
    <location>
        <begin position="96"/>
        <end position="455"/>
    </location>
</feature>
<dbReference type="Gene3D" id="3.40.50.1820">
    <property type="entry name" value="alpha/beta hydrolase"/>
    <property type="match status" value="1"/>
</dbReference>
<sequence length="741" mass="84083">MVQKVIVFIVALICGITDTISSPQLIRKPFTLEEIVPLQPQFFPERVAVQWISDTEYIVAEPGSVNKYDALTNTYTTILDQTELLNLSRYDVSSFSNDQKNLLLTKNRQKVYRYSAVAEYSVYNIEDKSIRNISQGPLQVVVWGKDDSLAYVQNNNVYYIPDVANPTVVTALTTDGVNGQIYHGVTDWIYEEEVFNAAEAMWFSPNGTSLAVASFNDTLVESAVFPYYGESSEIDYQYPLMVQFKYPKVGRTNPDVQLRVFKLNESESKPMVIPAPVDIVGLDHILGRVNWATDQNLIVLWLNRRQSISVLTNCDLKLDKCSILKQETEPSGWVDIREPFFDPSGTQMLEVQPLSYNDQRFMHVGRFDFNTQLTEDLSPGNSTVTEILGWNHDTDTVYYIISPGTEPWKRELWATSKGNAKCITCKKPHCNNVDGAFSPGGSYGIIICAETNVPPISYFYTSQNDSMKLLTDNSRLVNLLSHYKIPMVLFNKMSLEEETMSHIKLLLPSEMESGKKYPMIIRLYSGPGTSRVKDVYDMEYYNLYLSSNRSFIVASIDVRGSGAMGVEAMHALNNALGTVEITDTLAAIRRLIATYDFIDPKRIGVWGWSYGGYATTMLLIKDEEKLLACGAAVAPVTSWLYYDSIYTERYMDTPQNNPEGYNNSDVMIAAEKLRGRQYLLVHGTGDDNVHFQHSMQLAKKLQRADIAFEQMSYADENHSLRGVSRHFYHTLDHFWTECFHS</sequence>
<comment type="similarity">
    <text evidence="1">Belongs to the peptidase S9B family. DPPIV subfamily.</text>
</comment>
<dbReference type="Gene3D" id="2.140.10.30">
    <property type="entry name" value="Dipeptidylpeptidase IV, N-terminal domain"/>
    <property type="match status" value="1"/>
</dbReference>
<dbReference type="AlphaFoldDB" id="A0A6J1N0C8"/>
<proteinExistence type="inferred from homology"/>
<dbReference type="InterPro" id="IPR050278">
    <property type="entry name" value="Serine_Prot_S9B/DPPIV"/>
</dbReference>
<dbReference type="KEGG" id="bany:112047415"/>
<dbReference type="InterPro" id="IPR029058">
    <property type="entry name" value="AB_hydrolase_fold"/>
</dbReference>
<dbReference type="SUPFAM" id="SSF53474">
    <property type="entry name" value="alpha/beta-Hydrolases"/>
    <property type="match status" value="1"/>
</dbReference>
<dbReference type="InterPro" id="IPR001375">
    <property type="entry name" value="Peptidase_S9_cat"/>
</dbReference>
<dbReference type="InterPro" id="IPR002469">
    <property type="entry name" value="Peptidase_S9B_N"/>
</dbReference>
<protein>
    <recommendedName>
        <fullName evidence="3">Venom dipeptidyl peptidase 4</fullName>
    </recommendedName>
</protein>
<evidence type="ECO:0000256" key="4">
    <source>
        <dbReference type="SAM" id="SignalP"/>
    </source>
</evidence>
<dbReference type="GO" id="GO:0008236">
    <property type="term" value="F:serine-type peptidase activity"/>
    <property type="evidence" value="ECO:0007669"/>
    <property type="project" value="InterPro"/>
</dbReference>
<dbReference type="SUPFAM" id="SSF82171">
    <property type="entry name" value="DPP6 N-terminal domain-like"/>
    <property type="match status" value="1"/>
</dbReference>
<dbReference type="GO" id="GO:0006508">
    <property type="term" value="P:proteolysis"/>
    <property type="evidence" value="ECO:0007669"/>
    <property type="project" value="InterPro"/>
</dbReference>
<accession>A0A6J1N0C8</accession>
<feature type="chain" id="PRO_5026919871" description="Venom dipeptidyl peptidase 4" evidence="4">
    <location>
        <begin position="20"/>
        <end position="741"/>
    </location>
</feature>
<evidence type="ECO:0000256" key="2">
    <source>
        <dbReference type="ARBA" id="ARBA00023180"/>
    </source>
</evidence>
<dbReference type="Pfam" id="PF00326">
    <property type="entry name" value="Peptidase_S9"/>
    <property type="match status" value="1"/>
</dbReference>
<dbReference type="GO" id="GO:0008239">
    <property type="term" value="F:dipeptidyl-peptidase activity"/>
    <property type="evidence" value="ECO:0007669"/>
    <property type="project" value="TreeGrafter"/>
</dbReference>
<keyword evidence="4" id="KW-0732">Signal</keyword>
<keyword evidence="2" id="KW-0325">Glycoprotein</keyword>
<dbReference type="GO" id="GO:0005886">
    <property type="term" value="C:plasma membrane"/>
    <property type="evidence" value="ECO:0007669"/>
    <property type="project" value="TreeGrafter"/>
</dbReference>
<dbReference type="FunFam" id="3.40.50.1820:FF:000003">
    <property type="entry name" value="Dipeptidyl peptidase 4"/>
    <property type="match status" value="1"/>
</dbReference>
<dbReference type="PANTHER" id="PTHR11731">
    <property type="entry name" value="PROTEASE FAMILY S9B,C DIPEPTIDYL-PEPTIDASE IV-RELATED"/>
    <property type="match status" value="1"/>
</dbReference>
<reference evidence="8" key="1">
    <citation type="submission" date="2025-08" db="UniProtKB">
        <authorList>
            <consortium name="RefSeq"/>
        </authorList>
    </citation>
    <scope>IDENTIFICATION</scope>
</reference>
<dbReference type="Pfam" id="PF00930">
    <property type="entry name" value="DPPIV_N"/>
    <property type="match status" value="1"/>
</dbReference>